<protein>
    <submittedName>
        <fullName evidence="2">Uncharacterized protein</fullName>
    </submittedName>
</protein>
<evidence type="ECO:0000256" key="1">
    <source>
        <dbReference type="SAM" id="Phobius"/>
    </source>
</evidence>
<dbReference type="EMBL" id="DS028096">
    <property type="protein sequence ID" value="KMP05996.1"/>
    <property type="molecule type" value="Genomic_DNA"/>
</dbReference>
<evidence type="ECO:0000313" key="3">
    <source>
        <dbReference type="Proteomes" id="UP000054565"/>
    </source>
</evidence>
<dbReference type="AlphaFoldDB" id="A0A0J6YB95"/>
<feature type="transmembrane region" description="Helical" evidence="1">
    <location>
        <begin position="59"/>
        <end position="81"/>
    </location>
</feature>
<keyword evidence="1" id="KW-0472">Membrane</keyword>
<organism evidence="2 3">
    <name type="scientific">Coccidioides immitis RMSCC 2394</name>
    <dbReference type="NCBI Taxonomy" id="404692"/>
    <lineage>
        <taxon>Eukaryota</taxon>
        <taxon>Fungi</taxon>
        <taxon>Dikarya</taxon>
        <taxon>Ascomycota</taxon>
        <taxon>Pezizomycotina</taxon>
        <taxon>Eurotiomycetes</taxon>
        <taxon>Eurotiomycetidae</taxon>
        <taxon>Onygenales</taxon>
        <taxon>Onygenaceae</taxon>
        <taxon>Coccidioides</taxon>
    </lineage>
</organism>
<reference evidence="3" key="1">
    <citation type="journal article" date="2010" name="Genome Res.">
        <title>Population genomic sequencing of Coccidioides fungi reveals recent hybridization and transposon control.</title>
        <authorList>
            <person name="Neafsey D.E."/>
            <person name="Barker B.M."/>
            <person name="Sharpton T.J."/>
            <person name="Stajich J.E."/>
            <person name="Park D.J."/>
            <person name="Whiston E."/>
            <person name="Hung C.-Y."/>
            <person name="McMahan C."/>
            <person name="White J."/>
            <person name="Sykes S."/>
            <person name="Heiman D."/>
            <person name="Young S."/>
            <person name="Zeng Q."/>
            <person name="Abouelleil A."/>
            <person name="Aftuck L."/>
            <person name="Bessette D."/>
            <person name="Brown A."/>
            <person name="FitzGerald M."/>
            <person name="Lui A."/>
            <person name="Macdonald J.P."/>
            <person name="Priest M."/>
            <person name="Orbach M.J."/>
            <person name="Galgiani J.N."/>
            <person name="Kirkland T.N."/>
            <person name="Cole G.T."/>
            <person name="Birren B.W."/>
            <person name="Henn M.R."/>
            <person name="Taylor J.W."/>
            <person name="Rounsley S.D."/>
        </authorList>
    </citation>
    <scope>NUCLEOTIDE SEQUENCE [LARGE SCALE GENOMIC DNA]</scope>
    <source>
        <strain evidence="3">RMSCC 2394</strain>
    </source>
</reference>
<sequence length="108" mass="12121">MAIVEVYLPSFSSGDPYHTTMECHNHGSYAIERNSPYIVSLIFNLTKTKDKKTRMESRIGSFMSSYLAPGYLIITISLRLLEPSHTSSQSYCKATLPCHGALLLMKTQ</sequence>
<evidence type="ECO:0000313" key="2">
    <source>
        <dbReference type="EMBL" id="KMP05996.1"/>
    </source>
</evidence>
<accession>A0A0J6YB95</accession>
<gene>
    <name evidence="2" type="ORF">CIRG_05677</name>
</gene>
<keyword evidence="1" id="KW-0812">Transmembrane</keyword>
<keyword evidence="1" id="KW-1133">Transmembrane helix</keyword>
<dbReference type="Proteomes" id="UP000054565">
    <property type="component" value="Unassembled WGS sequence"/>
</dbReference>
<name>A0A0J6YB95_COCIT</name>
<proteinExistence type="predicted"/>